<keyword evidence="9" id="KW-1185">Reference proteome</keyword>
<dbReference type="PANTHER" id="PTHR38469:SF1">
    <property type="entry name" value="PERIPLASMIC PEPTIDASE SUBFAMILY S1B"/>
    <property type="match status" value="1"/>
</dbReference>
<protein>
    <recommendedName>
        <fullName evidence="7">Dipeptidyl-peptidase</fullName>
        <ecNumber evidence="7">3.4.14.-</ecNumber>
    </recommendedName>
</protein>
<proteinExistence type="inferred from homology"/>
<gene>
    <name evidence="8" type="ORF">NMU02_07975</name>
</gene>
<keyword evidence="6 7" id="KW-0720">Serine protease</keyword>
<dbReference type="InterPro" id="IPR009003">
    <property type="entry name" value="Peptidase_S1_PA"/>
</dbReference>
<name>A0ABT1MHC5_9BACT</name>
<evidence type="ECO:0000313" key="8">
    <source>
        <dbReference type="EMBL" id="MCP9612025.1"/>
    </source>
</evidence>
<evidence type="ECO:0000313" key="9">
    <source>
        <dbReference type="Proteomes" id="UP001205603"/>
    </source>
</evidence>
<evidence type="ECO:0000256" key="6">
    <source>
        <dbReference type="ARBA" id="ARBA00022825"/>
    </source>
</evidence>
<keyword evidence="4" id="KW-0732">Signal</keyword>
<accession>A0ABT1MHC5</accession>
<dbReference type="InterPro" id="IPR043504">
    <property type="entry name" value="Peptidase_S1_PA_chymotrypsin"/>
</dbReference>
<evidence type="ECO:0000256" key="7">
    <source>
        <dbReference type="RuleBase" id="RU366067"/>
    </source>
</evidence>
<evidence type="ECO:0000256" key="2">
    <source>
        <dbReference type="ARBA" id="ARBA00022438"/>
    </source>
</evidence>
<dbReference type="InterPro" id="IPR019500">
    <property type="entry name" value="Pep_S46"/>
</dbReference>
<dbReference type="SUPFAM" id="SSF50494">
    <property type="entry name" value="Trypsin-like serine proteases"/>
    <property type="match status" value="1"/>
</dbReference>
<dbReference type="Gene3D" id="2.40.10.10">
    <property type="entry name" value="Trypsin-like serine proteases"/>
    <property type="match status" value="1"/>
</dbReference>
<evidence type="ECO:0000256" key="4">
    <source>
        <dbReference type="ARBA" id="ARBA00022729"/>
    </source>
</evidence>
<evidence type="ECO:0000256" key="5">
    <source>
        <dbReference type="ARBA" id="ARBA00022801"/>
    </source>
</evidence>
<organism evidence="8 9">
    <name type="scientific">Coprobacter tertius</name>
    <dbReference type="NCBI Taxonomy" id="2944915"/>
    <lineage>
        <taxon>Bacteria</taxon>
        <taxon>Pseudomonadati</taxon>
        <taxon>Bacteroidota</taxon>
        <taxon>Bacteroidia</taxon>
        <taxon>Bacteroidales</taxon>
        <taxon>Barnesiellaceae</taxon>
        <taxon>Coprobacter</taxon>
    </lineage>
</organism>
<keyword evidence="5 7" id="KW-0378">Hydrolase</keyword>
<reference evidence="8 9" key="1">
    <citation type="submission" date="2022-07" db="EMBL/GenBank/DDBJ databases">
        <title>Fecal culturing of patients with breast cancer.</title>
        <authorList>
            <person name="Teng N.M.Y."/>
            <person name="Kiu R."/>
            <person name="Evans R."/>
            <person name="Baker D.J."/>
            <person name="Zenner C."/>
            <person name="Robinson S.D."/>
            <person name="Hall L.J."/>
        </authorList>
    </citation>
    <scope>NUCLEOTIDE SEQUENCE [LARGE SCALE GENOMIC DNA]</scope>
    <source>
        <strain evidence="8 9">LH1063</strain>
    </source>
</reference>
<keyword evidence="3 7" id="KW-0645">Protease</keyword>
<dbReference type="PANTHER" id="PTHR38469">
    <property type="entry name" value="PERIPLASMIC PEPTIDASE SUBFAMILY S1B"/>
    <property type="match status" value="1"/>
</dbReference>
<comment type="similarity">
    <text evidence="1 7">Belongs to the peptidase S46 family.</text>
</comment>
<comment type="function">
    <text evidence="7">Catalyzes the removal of dipeptides from the N-terminus of oligopeptides.</text>
</comment>
<evidence type="ECO:0000256" key="1">
    <source>
        <dbReference type="ARBA" id="ARBA00010491"/>
    </source>
</evidence>
<dbReference type="Proteomes" id="UP001205603">
    <property type="component" value="Unassembled WGS sequence"/>
</dbReference>
<dbReference type="EC" id="3.4.14.-" evidence="7"/>
<comment type="caution">
    <text evidence="8">The sequence shown here is derived from an EMBL/GenBank/DDBJ whole genome shotgun (WGS) entry which is preliminary data.</text>
</comment>
<keyword evidence="2 7" id="KW-0031">Aminopeptidase</keyword>
<evidence type="ECO:0000256" key="3">
    <source>
        <dbReference type="ARBA" id="ARBA00022670"/>
    </source>
</evidence>
<dbReference type="EMBL" id="JANDHW010000006">
    <property type="protein sequence ID" value="MCP9612025.1"/>
    <property type="molecule type" value="Genomic_DNA"/>
</dbReference>
<dbReference type="Pfam" id="PF10459">
    <property type="entry name" value="Peptidase_S46"/>
    <property type="match status" value="1"/>
</dbReference>
<sequence length="697" mass="80024">MWLLPLLNQQNISQMKGLGLELCAEDIYHPDSVSLKDAVVIFGGGCTGEVISPEGLVLTNHHCGYSYIQQHSTVENDLLTNGFWAKNKKEELPNPGLTVKFIDKIEDVTDYVNDELRKDTSNYILKYLSSSFLNRLAQKRVGEEYLKSHPGILVEIKPFYGGNKYYMFTQKVYSDIRMVGAPPSSIGKYGADTDNWMWPRHTGDFSLFRIYADSDGNPAPYSENNVPLRPKKYFSLSTGGIKENDFVMLMGFPGRTNHFYTPSEVKERRDIENSIRVEVRDCRQKVLLDEMLASDKVRIQYSSKYASSTNSYKSSKGMNKMIDHQQLIPLKEKQQADLFEWAKNNNHPEYIAAAITIDSVVEARSELKKRLQYLDEALILGIEITRPLANRQSIIEAKNAGSKKLTDNGIAKAQLMWDKYQNKDYDPEVDKKAAKALLKLYASKIAPEDRPSFFNIIHKKYKDDIDRYIDNLFTQSIFTDKKRFDRFIKNPLIKTFENDGMVQFANSIYIERARLLKELDKFDNQIEPAHRTYIKGLMEINGDKPIYPDANFTIRLTYGQVMPLSPSDAIDYRYYTTTEGVIEKEDSTNWEYILAPKLKALHRAHDFGKYARRDGKMPVNFIANTHTTGGNSGSPVMNSKGELVGIGFDRNWEGISGDIQYQKKYQRTICVDIRYILFIIDKYANASYLLEELDIKN</sequence>